<accession>A0ABR3JRW6</accession>
<protein>
    <submittedName>
        <fullName evidence="2">Uncharacterized protein</fullName>
    </submittedName>
</protein>
<evidence type="ECO:0000313" key="3">
    <source>
        <dbReference type="Proteomes" id="UP001556367"/>
    </source>
</evidence>
<keyword evidence="1" id="KW-1133">Transmembrane helix</keyword>
<name>A0ABR3JRW6_9AGAR</name>
<comment type="caution">
    <text evidence="2">The sequence shown here is derived from an EMBL/GenBank/DDBJ whole genome shotgun (WGS) entry which is preliminary data.</text>
</comment>
<evidence type="ECO:0000256" key="1">
    <source>
        <dbReference type="SAM" id="Phobius"/>
    </source>
</evidence>
<dbReference type="EMBL" id="JASNQZ010000004">
    <property type="protein sequence ID" value="KAL0957883.1"/>
    <property type="molecule type" value="Genomic_DNA"/>
</dbReference>
<sequence>MDIRVANSGCPNTGWPWVQGPPEMTNALCRGSCILNNEPRCNHNNPVFKSLEILLDTLASYHWPGVFIEHRRLPLFPTRRLFNFAMTTAPLFQSTILDTPGPVHFEGLTAEIVNEIKPSIVSKAHYRFLPSTPVQQYTIQMLKTFLGFTIIVPAPRFDPERDHFSHGFWGDRIGFLLETYEPNPAYLKAHFTLSSELQPSDWVYFARWDADAKTWTVVIVRKTMVCLLLLAVLVSVVELLHDRLMARTVRRTQRSESHLETSMDAL</sequence>
<gene>
    <name evidence="2" type="ORF">HGRIS_000066</name>
</gene>
<reference evidence="3" key="1">
    <citation type="submission" date="2024-06" db="EMBL/GenBank/DDBJ databases">
        <title>Multi-omics analyses provide insights into the biosynthesis of the anticancer antibiotic pleurotin in Hohenbuehelia grisea.</title>
        <authorList>
            <person name="Weaver J.A."/>
            <person name="Alberti F."/>
        </authorList>
    </citation>
    <scope>NUCLEOTIDE SEQUENCE [LARGE SCALE GENOMIC DNA]</scope>
    <source>
        <strain evidence="3">T-177</strain>
    </source>
</reference>
<keyword evidence="1" id="KW-0472">Membrane</keyword>
<feature type="transmembrane region" description="Helical" evidence="1">
    <location>
        <begin position="219"/>
        <end position="241"/>
    </location>
</feature>
<keyword evidence="1" id="KW-0812">Transmembrane</keyword>
<dbReference type="Proteomes" id="UP001556367">
    <property type="component" value="Unassembled WGS sequence"/>
</dbReference>
<organism evidence="2 3">
    <name type="scientific">Hohenbuehelia grisea</name>
    <dbReference type="NCBI Taxonomy" id="104357"/>
    <lineage>
        <taxon>Eukaryota</taxon>
        <taxon>Fungi</taxon>
        <taxon>Dikarya</taxon>
        <taxon>Basidiomycota</taxon>
        <taxon>Agaricomycotina</taxon>
        <taxon>Agaricomycetes</taxon>
        <taxon>Agaricomycetidae</taxon>
        <taxon>Agaricales</taxon>
        <taxon>Pleurotineae</taxon>
        <taxon>Pleurotaceae</taxon>
        <taxon>Hohenbuehelia</taxon>
    </lineage>
</organism>
<keyword evidence="3" id="KW-1185">Reference proteome</keyword>
<evidence type="ECO:0000313" key="2">
    <source>
        <dbReference type="EMBL" id="KAL0957883.1"/>
    </source>
</evidence>
<proteinExistence type="predicted"/>